<reference evidence="1 2" key="1">
    <citation type="submission" date="2016-10" db="EMBL/GenBank/DDBJ databases">
        <authorList>
            <person name="de Groot N.N."/>
        </authorList>
    </citation>
    <scope>NUCLEOTIDE SEQUENCE [LARGE SCALE GENOMIC DNA]</scope>
    <source>
        <strain evidence="1 2">D31d</strain>
    </source>
</reference>
<dbReference type="EMBL" id="FNRF01000007">
    <property type="protein sequence ID" value="SEA90789.1"/>
    <property type="molecule type" value="Genomic_DNA"/>
</dbReference>
<sequence length="307" mass="37425">MQSIVIIFPYFGTLPVQYKMWRASALCNPSVKFMFFTDTNVEPAENIIVHQMSFSEFKKIVQGAFNFDIVLDRPYKLCEYKQAYGYILHNYIKNYDFWGFGDLDIVYGNIRKFLTDIVLYHKFILGWGHLTLMHNDEDTNTYFMKHIEGYQDYRDAFTTSKITFFDEFNHKGCSDKWRDCRPDDCWLEDPFDNVSRPKEAFHFCSLNRGWEQVIFEHVDNHLYMIRFNKGTLEKLESLYAHFQHRGMMKDHVRDYSHFLVIPEGMVDYPQSMVMLRLRWLCRKRWLKTKYYQWRDYVIWRMHMNKNR</sequence>
<proteinExistence type="predicted"/>
<evidence type="ECO:0000313" key="2">
    <source>
        <dbReference type="Proteomes" id="UP000182257"/>
    </source>
</evidence>
<dbReference type="AlphaFoldDB" id="A0A1H4F0T3"/>
<dbReference type="Pfam" id="PF20330">
    <property type="entry name" value="DUF6625"/>
    <property type="match status" value="1"/>
</dbReference>
<organism evidence="1 2">
    <name type="scientific">Xylanibacter ruminicola</name>
    <name type="common">Prevotella ruminicola</name>
    <dbReference type="NCBI Taxonomy" id="839"/>
    <lineage>
        <taxon>Bacteria</taxon>
        <taxon>Pseudomonadati</taxon>
        <taxon>Bacteroidota</taxon>
        <taxon>Bacteroidia</taxon>
        <taxon>Bacteroidales</taxon>
        <taxon>Prevotellaceae</taxon>
        <taxon>Xylanibacter</taxon>
    </lineage>
</organism>
<accession>A0A1H4F0T3</accession>
<gene>
    <name evidence="1" type="ORF">SAMN05216462_3041</name>
</gene>
<evidence type="ECO:0000313" key="1">
    <source>
        <dbReference type="EMBL" id="SEA90789.1"/>
    </source>
</evidence>
<protein>
    <submittedName>
        <fullName evidence="1">Uncharacterized protein</fullName>
    </submittedName>
</protein>
<dbReference type="RefSeq" id="WP_074762229.1">
    <property type="nucleotide sequence ID" value="NZ_FNRF01000007.1"/>
</dbReference>
<name>A0A1H4F0T3_XYLRU</name>
<dbReference type="Proteomes" id="UP000182257">
    <property type="component" value="Unassembled WGS sequence"/>
</dbReference>
<dbReference type="InterPro" id="IPR046733">
    <property type="entry name" value="DUF6625"/>
</dbReference>